<gene>
    <name evidence="2" type="ORF">ACFO0C_26280</name>
</gene>
<evidence type="ECO:0000313" key="2">
    <source>
        <dbReference type="EMBL" id="MFC4068451.1"/>
    </source>
</evidence>
<keyword evidence="1" id="KW-1133">Transmembrane helix</keyword>
<dbReference type="RefSeq" id="WP_378069350.1">
    <property type="nucleotide sequence ID" value="NZ_JBHSBL010000019.1"/>
</dbReference>
<dbReference type="EMBL" id="JBHSBL010000019">
    <property type="protein sequence ID" value="MFC4068451.1"/>
    <property type="molecule type" value="Genomic_DNA"/>
</dbReference>
<feature type="transmembrane region" description="Helical" evidence="1">
    <location>
        <begin position="75"/>
        <end position="101"/>
    </location>
</feature>
<sequence length="284" mass="30096">MRVDGETGIIPLRAMTAGEILDAAVALLRRHAAPLLTLALALSAAEQLLLSQLRTFAELSPPLYYWRITSEDIDWVPVVATGLATEAFIIALLGAVAGAAAGPALLGRRIRDRDVLRRSRPLTALLVAAILAVITFGAAVAGFIGVIFVYGLAGLAAAVLTVDRTANPFTAIGRAVGRCTRNGMRGVFLRLLGYLVWLAIRIALGSGWIVAADMVTSVAGWSWWLDWAVPIAWALANAVAYAALGCLDAVLLLEIRIRTEGLDIAVNRARSLGKDPATALAVRR</sequence>
<feature type="transmembrane region" description="Helical" evidence="1">
    <location>
        <begin position="231"/>
        <end position="253"/>
    </location>
</feature>
<keyword evidence="3" id="KW-1185">Reference proteome</keyword>
<keyword evidence="1" id="KW-0812">Transmembrane</keyword>
<evidence type="ECO:0000313" key="3">
    <source>
        <dbReference type="Proteomes" id="UP001595867"/>
    </source>
</evidence>
<feature type="transmembrane region" description="Helical" evidence="1">
    <location>
        <begin position="122"/>
        <end position="141"/>
    </location>
</feature>
<proteinExistence type="predicted"/>
<protein>
    <recommendedName>
        <fullName evidence="4">Integral membrane protein</fullName>
    </recommendedName>
</protein>
<evidence type="ECO:0000256" key="1">
    <source>
        <dbReference type="SAM" id="Phobius"/>
    </source>
</evidence>
<reference evidence="3" key="1">
    <citation type="journal article" date="2019" name="Int. J. Syst. Evol. Microbiol.">
        <title>The Global Catalogue of Microorganisms (GCM) 10K type strain sequencing project: providing services to taxonomists for standard genome sequencing and annotation.</title>
        <authorList>
            <consortium name="The Broad Institute Genomics Platform"/>
            <consortium name="The Broad Institute Genome Sequencing Center for Infectious Disease"/>
            <person name="Wu L."/>
            <person name="Ma J."/>
        </authorList>
    </citation>
    <scope>NUCLEOTIDE SEQUENCE [LARGE SCALE GENOMIC DNA]</scope>
    <source>
        <strain evidence="3">TBRC 5832</strain>
    </source>
</reference>
<feature type="transmembrane region" description="Helical" evidence="1">
    <location>
        <begin position="187"/>
        <end position="211"/>
    </location>
</feature>
<keyword evidence="1" id="KW-0472">Membrane</keyword>
<feature type="transmembrane region" description="Helical" evidence="1">
    <location>
        <begin position="147"/>
        <end position="166"/>
    </location>
</feature>
<organism evidence="2 3">
    <name type="scientific">Actinoplanes subglobosus</name>
    <dbReference type="NCBI Taxonomy" id="1547892"/>
    <lineage>
        <taxon>Bacteria</taxon>
        <taxon>Bacillati</taxon>
        <taxon>Actinomycetota</taxon>
        <taxon>Actinomycetes</taxon>
        <taxon>Micromonosporales</taxon>
        <taxon>Micromonosporaceae</taxon>
        <taxon>Actinoplanes</taxon>
    </lineage>
</organism>
<dbReference type="Proteomes" id="UP001595867">
    <property type="component" value="Unassembled WGS sequence"/>
</dbReference>
<name>A0ABV8IWX8_9ACTN</name>
<evidence type="ECO:0008006" key="4">
    <source>
        <dbReference type="Google" id="ProtNLM"/>
    </source>
</evidence>
<comment type="caution">
    <text evidence="2">The sequence shown here is derived from an EMBL/GenBank/DDBJ whole genome shotgun (WGS) entry which is preliminary data.</text>
</comment>
<accession>A0ABV8IWX8</accession>